<dbReference type="Pfam" id="PF13041">
    <property type="entry name" value="PPR_2"/>
    <property type="match status" value="1"/>
</dbReference>
<dbReference type="PANTHER" id="PTHR47936:SF3">
    <property type="entry name" value="PENTACOTRIPEPTIDE-REPEAT REGION OF PRORP DOMAIN-CONTAINING PROTEIN"/>
    <property type="match status" value="1"/>
</dbReference>
<dbReference type="InterPro" id="IPR002885">
    <property type="entry name" value="PPR_rpt"/>
</dbReference>
<dbReference type="Gene3D" id="1.25.40.10">
    <property type="entry name" value="Tetratricopeptide repeat domain"/>
    <property type="match status" value="2"/>
</dbReference>
<organism evidence="4 5">
    <name type="scientific">Citrus unshiu</name>
    <name type="common">Satsuma mandarin</name>
    <name type="synonym">Citrus nobilis var. unshiu</name>
    <dbReference type="NCBI Taxonomy" id="55188"/>
    <lineage>
        <taxon>Eukaryota</taxon>
        <taxon>Viridiplantae</taxon>
        <taxon>Streptophyta</taxon>
        <taxon>Embryophyta</taxon>
        <taxon>Tracheophyta</taxon>
        <taxon>Spermatophyta</taxon>
        <taxon>Magnoliopsida</taxon>
        <taxon>eudicotyledons</taxon>
        <taxon>Gunneridae</taxon>
        <taxon>Pentapetalae</taxon>
        <taxon>rosids</taxon>
        <taxon>malvids</taxon>
        <taxon>Sapindales</taxon>
        <taxon>Rutaceae</taxon>
        <taxon>Aurantioideae</taxon>
        <taxon>Citrus</taxon>
    </lineage>
</organism>
<name>A0A2H5QCZ2_CITUN</name>
<dbReference type="AlphaFoldDB" id="A0A2H5QCZ2"/>
<protein>
    <recommendedName>
        <fullName evidence="6">Pentacotripeptide-repeat region of PRORP domain-containing protein</fullName>
    </recommendedName>
</protein>
<reference evidence="4 5" key="1">
    <citation type="journal article" date="2017" name="Front. Genet.">
        <title>Draft sequencing of the heterozygous diploid genome of Satsuma (Citrus unshiu Marc.) using a hybrid assembly approach.</title>
        <authorList>
            <person name="Shimizu T."/>
            <person name="Tanizawa Y."/>
            <person name="Mochizuki T."/>
            <person name="Nagasaki H."/>
            <person name="Yoshioka T."/>
            <person name="Toyoda A."/>
            <person name="Fujiyama A."/>
            <person name="Kaminuma E."/>
            <person name="Nakamura Y."/>
        </authorList>
    </citation>
    <scope>NUCLEOTIDE SEQUENCE [LARGE SCALE GENOMIC DNA]</scope>
    <source>
        <strain evidence="5">cv. Miyagawa wase</strain>
    </source>
</reference>
<dbReference type="NCBIfam" id="TIGR00756">
    <property type="entry name" value="PPR"/>
    <property type="match status" value="2"/>
</dbReference>
<feature type="repeat" description="PPR" evidence="3">
    <location>
        <begin position="295"/>
        <end position="329"/>
    </location>
</feature>
<dbReference type="PANTHER" id="PTHR47936">
    <property type="entry name" value="PPR_LONG DOMAIN-CONTAINING PROTEIN"/>
    <property type="match status" value="1"/>
</dbReference>
<feature type="repeat" description="PPR" evidence="3">
    <location>
        <begin position="365"/>
        <end position="399"/>
    </location>
</feature>
<keyword evidence="2" id="KW-0677">Repeat</keyword>
<evidence type="ECO:0000313" key="4">
    <source>
        <dbReference type="EMBL" id="GAY62500.1"/>
    </source>
</evidence>
<keyword evidence="5" id="KW-1185">Reference proteome</keyword>
<evidence type="ECO:0000256" key="2">
    <source>
        <dbReference type="ARBA" id="ARBA00022737"/>
    </source>
</evidence>
<dbReference type="Pfam" id="PF01535">
    <property type="entry name" value="PPR"/>
    <property type="match status" value="1"/>
</dbReference>
<evidence type="ECO:0008006" key="6">
    <source>
        <dbReference type="Google" id="ProtNLM"/>
    </source>
</evidence>
<evidence type="ECO:0000256" key="1">
    <source>
        <dbReference type="ARBA" id="ARBA00007626"/>
    </source>
</evidence>
<feature type="repeat" description="PPR" evidence="3">
    <location>
        <begin position="330"/>
        <end position="364"/>
    </location>
</feature>
<dbReference type="EMBL" id="BDQV01000309">
    <property type="protein sequence ID" value="GAY62500.1"/>
    <property type="molecule type" value="Genomic_DNA"/>
</dbReference>
<comment type="caution">
    <text evidence="4">The sequence shown here is derived from an EMBL/GenBank/DDBJ whole genome shotgun (WGS) entry which is preliminary data.</text>
</comment>
<sequence>MKLSKSSKKNLRYLSIANPYFCLRYLFSNSSQSYFSCNLKTLVSPKPSPIPSLNSDQFQSKPTSNPSYSFISSIGSSSFCHLTHPSCHSSQNLYFSDSNGSCRSQISKLGLFTSRCISSFAMVNGPYATPKQVSEIIELLRSGDSETESKLLSMSVSLSNASVIEILRVLNSEKVSALCFLKYMREIIPEFYKNSDICSLVIDNCGRLDDYETMRQLLNDFNVYQVCLNEKAFGFLPVLISSKALTKKGIWRVVEVLNQVEGSCLVSGVRALIEMFSVLGLYEMAKYVIKKTERKVSYYNILIKEMCRRCDFKGPRDLLVEMRQVGCEPITLTYNYVLGVLCKNGQDADACELLEEMLGRNCHPDAITYEIFIVYSCRVGKFDVAFNFFNQMVKRGLQPRLATHAAFIKGYFSCYRYEDAYKYVVLSADKYKSSSNMLYSLLASLHDKNNNPVMAKNVLSEMMKIGLRPNVSVYRRVLKHLHTSRQEHMAKCLSSRYSSLSLGSSVEAR</sequence>
<proteinExistence type="inferred from homology"/>
<dbReference type="Proteomes" id="UP000236630">
    <property type="component" value="Unassembled WGS sequence"/>
</dbReference>
<evidence type="ECO:0000256" key="3">
    <source>
        <dbReference type="PROSITE-ProRule" id="PRU00708"/>
    </source>
</evidence>
<evidence type="ECO:0000313" key="5">
    <source>
        <dbReference type="Proteomes" id="UP000236630"/>
    </source>
</evidence>
<accession>A0A2H5QCZ2</accession>
<dbReference type="PROSITE" id="PS51375">
    <property type="entry name" value="PPR"/>
    <property type="match status" value="3"/>
</dbReference>
<gene>
    <name evidence="4" type="ORF">CUMW_218270</name>
</gene>
<dbReference type="InterPro" id="IPR011990">
    <property type="entry name" value="TPR-like_helical_dom_sf"/>
</dbReference>
<comment type="similarity">
    <text evidence="1">Belongs to the PPR family. P subfamily.</text>
</comment>